<evidence type="ECO:0000256" key="3">
    <source>
        <dbReference type="ARBA" id="ARBA00022454"/>
    </source>
</evidence>
<comment type="caution">
    <text evidence="11">The sequence shown here is derived from an EMBL/GenBank/DDBJ whole genome shotgun (WGS) entry which is preliminary data.</text>
</comment>
<dbReference type="InterPro" id="IPR007128">
    <property type="entry name" value="PMF1/Nnf1"/>
</dbReference>
<reference evidence="11" key="1">
    <citation type="submission" date="2022-10" db="EMBL/GenBank/DDBJ databases">
        <title>Novel sulphate-reducing endosymbionts in the free-living metamonad Anaeramoeba.</title>
        <authorList>
            <person name="Jerlstrom-Hultqvist J."/>
            <person name="Cepicka I."/>
            <person name="Gallot-Lavallee L."/>
            <person name="Salas-Leiva D."/>
            <person name="Curtis B.A."/>
            <person name="Zahonova K."/>
            <person name="Pipaliya S."/>
            <person name="Dacks J."/>
            <person name="Roger A.J."/>
        </authorList>
    </citation>
    <scope>NUCLEOTIDE SEQUENCE</scope>
    <source>
        <strain evidence="11">BMAN</strain>
    </source>
</reference>
<keyword evidence="12" id="KW-1185">Reference proteome</keyword>
<keyword evidence="10" id="KW-0175">Coiled coil</keyword>
<keyword evidence="9" id="KW-0137">Centromere</keyword>
<dbReference type="OrthoDB" id="18453at2759"/>
<dbReference type="GO" id="GO:0007059">
    <property type="term" value="P:chromosome segregation"/>
    <property type="evidence" value="ECO:0007669"/>
    <property type="project" value="TreeGrafter"/>
</dbReference>
<sequence>METDKTINGIRNKKLFEVLKFTLKKITKSTEKEKFISQFPNLSKKNGELLEDIFSQFLNILENNTINEFELIYEERNLQDTLNQLEKMIEENKEKPIKKNQIKQEISNEKVKEVISKREQLEDQQKSLQDELLLLEKEKESLGNEIFQLKKEVEEIESKNEKKSNEKEKEMNETLLNLDNFLNQLIKTTNLLK</sequence>
<dbReference type="Proteomes" id="UP001149090">
    <property type="component" value="Unassembled WGS sequence"/>
</dbReference>
<dbReference type="Pfam" id="PF03980">
    <property type="entry name" value="Nnf1"/>
    <property type="match status" value="1"/>
</dbReference>
<evidence type="ECO:0000256" key="9">
    <source>
        <dbReference type="ARBA" id="ARBA00023328"/>
    </source>
</evidence>
<keyword evidence="5" id="KW-0498">Mitosis</keyword>
<comment type="subcellular location">
    <subcellularLocation>
        <location evidence="2">Chromosome</location>
        <location evidence="2">Centromere</location>
        <location evidence="2">Kinetochore</location>
    </subcellularLocation>
    <subcellularLocation>
        <location evidence="1">Nucleus</location>
    </subcellularLocation>
</comment>
<keyword evidence="3" id="KW-0158">Chromosome</keyword>
<evidence type="ECO:0000256" key="2">
    <source>
        <dbReference type="ARBA" id="ARBA00004629"/>
    </source>
</evidence>
<evidence type="ECO:0000256" key="5">
    <source>
        <dbReference type="ARBA" id="ARBA00022776"/>
    </source>
</evidence>
<evidence type="ECO:0000313" key="12">
    <source>
        <dbReference type="Proteomes" id="UP001149090"/>
    </source>
</evidence>
<feature type="coiled-coil region" evidence="10">
    <location>
        <begin position="75"/>
        <end position="184"/>
    </location>
</feature>
<dbReference type="EMBL" id="JAPDFW010000136">
    <property type="protein sequence ID" value="KAJ5067002.1"/>
    <property type="molecule type" value="Genomic_DNA"/>
</dbReference>
<accession>A0A9Q0R4G9</accession>
<keyword evidence="4" id="KW-0132">Cell division</keyword>
<evidence type="ECO:0000256" key="6">
    <source>
        <dbReference type="ARBA" id="ARBA00022838"/>
    </source>
</evidence>
<protein>
    <submittedName>
        <fullName evidence="11">Polyamine-modulated factor 1</fullName>
    </submittedName>
</protein>
<dbReference type="AlphaFoldDB" id="A0A9Q0R4G9"/>
<dbReference type="PANTHER" id="PTHR15459">
    <property type="entry name" value="POLYAMINE-MODULATED FACTOR 1"/>
    <property type="match status" value="1"/>
</dbReference>
<dbReference type="GO" id="GO:0005634">
    <property type="term" value="C:nucleus"/>
    <property type="evidence" value="ECO:0007669"/>
    <property type="project" value="UniProtKB-SubCell"/>
</dbReference>
<organism evidence="11 12">
    <name type="scientific">Anaeramoeba ignava</name>
    <name type="common">Anaerobic marine amoeba</name>
    <dbReference type="NCBI Taxonomy" id="1746090"/>
    <lineage>
        <taxon>Eukaryota</taxon>
        <taxon>Metamonada</taxon>
        <taxon>Anaeramoebidae</taxon>
        <taxon>Anaeramoeba</taxon>
    </lineage>
</organism>
<keyword evidence="8" id="KW-0131">Cell cycle</keyword>
<name>A0A9Q0R4G9_ANAIG</name>
<keyword evidence="6" id="KW-0995">Kinetochore</keyword>
<dbReference type="PANTHER" id="PTHR15459:SF3">
    <property type="entry name" value="POLYAMINE-MODULATED FACTOR 1"/>
    <property type="match status" value="1"/>
</dbReference>
<evidence type="ECO:0000256" key="1">
    <source>
        <dbReference type="ARBA" id="ARBA00004123"/>
    </source>
</evidence>
<evidence type="ECO:0000256" key="4">
    <source>
        <dbReference type="ARBA" id="ARBA00022618"/>
    </source>
</evidence>
<evidence type="ECO:0000313" key="11">
    <source>
        <dbReference type="EMBL" id="KAJ5067002.1"/>
    </source>
</evidence>
<evidence type="ECO:0000256" key="8">
    <source>
        <dbReference type="ARBA" id="ARBA00023306"/>
    </source>
</evidence>
<proteinExistence type="predicted"/>
<keyword evidence="7" id="KW-0539">Nucleus</keyword>
<dbReference type="GO" id="GO:0000444">
    <property type="term" value="C:MIS12/MIND type complex"/>
    <property type="evidence" value="ECO:0007669"/>
    <property type="project" value="InterPro"/>
</dbReference>
<gene>
    <name evidence="11" type="ORF">M0811_03346</name>
</gene>
<evidence type="ECO:0000256" key="7">
    <source>
        <dbReference type="ARBA" id="ARBA00023242"/>
    </source>
</evidence>
<evidence type="ECO:0000256" key="10">
    <source>
        <dbReference type="SAM" id="Coils"/>
    </source>
</evidence>
<dbReference type="GO" id="GO:0051301">
    <property type="term" value="P:cell division"/>
    <property type="evidence" value="ECO:0007669"/>
    <property type="project" value="UniProtKB-KW"/>
</dbReference>